<dbReference type="CDD" id="cd18095">
    <property type="entry name" value="SpoU-like_rRNA-MTase"/>
    <property type="match status" value="1"/>
</dbReference>
<proteinExistence type="inferred from homology"/>
<dbReference type="STRING" id="46224.B4102_1604"/>
<dbReference type="Gene3D" id="3.40.1280.10">
    <property type="match status" value="1"/>
</dbReference>
<gene>
    <name evidence="5" type="ORF">B4102_1604</name>
</gene>
<dbReference type="PATRIC" id="fig|46224.3.peg.663"/>
<dbReference type="EMBL" id="LQYN01000011">
    <property type="protein sequence ID" value="KYD10819.1"/>
    <property type="molecule type" value="Genomic_DNA"/>
</dbReference>
<accession>A0A150LFL2</accession>
<dbReference type="Proteomes" id="UP000075666">
    <property type="component" value="Unassembled WGS sequence"/>
</dbReference>
<dbReference type="SMART" id="SM00967">
    <property type="entry name" value="SpoU_sub_bind"/>
    <property type="match status" value="1"/>
</dbReference>
<dbReference type="InterPro" id="IPR053888">
    <property type="entry name" value="MRM3-like_sub_bind"/>
</dbReference>
<reference evidence="5 6" key="1">
    <citation type="submission" date="2016-01" db="EMBL/GenBank/DDBJ databases">
        <title>Genome Sequences of Twelve Sporeforming Bacillus Species Isolated from Foods.</title>
        <authorList>
            <person name="Berendsen E.M."/>
            <person name="Wells-Bennik M.H."/>
            <person name="Krawcyk A.O."/>
            <person name="De Jong A."/>
            <person name="Holsappel S."/>
            <person name="Eijlander R.T."/>
            <person name="Kuipers O.P."/>
        </authorList>
    </citation>
    <scope>NUCLEOTIDE SEQUENCE [LARGE SCALE GENOMIC DNA]</scope>
    <source>
        <strain evidence="5 6">B4102</strain>
    </source>
</reference>
<dbReference type="GO" id="GO:0008173">
    <property type="term" value="F:RNA methyltransferase activity"/>
    <property type="evidence" value="ECO:0007669"/>
    <property type="project" value="InterPro"/>
</dbReference>
<dbReference type="PANTHER" id="PTHR43191:SF2">
    <property type="entry name" value="RRNA METHYLTRANSFERASE 3, MITOCHONDRIAL"/>
    <property type="match status" value="1"/>
</dbReference>
<dbReference type="InterPro" id="IPR051259">
    <property type="entry name" value="rRNA_Methyltransferase"/>
</dbReference>
<organism evidence="5 6">
    <name type="scientific">Heyndrickxia sporothermodurans</name>
    <dbReference type="NCBI Taxonomy" id="46224"/>
    <lineage>
        <taxon>Bacteria</taxon>
        <taxon>Bacillati</taxon>
        <taxon>Bacillota</taxon>
        <taxon>Bacilli</taxon>
        <taxon>Bacillales</taxon>
        <taxon>Bacillaceae</taxon>
        <taxon>Heyndrickxia</taxon>
    </lineage>
</organism>
<dbReference type="RefSeq" id="WP_066227037.1">
    <property type="nucleotide sequence ID" value="NZ_LQYN01000011.1"/>
</dbReference>
<dbReference type="GO" id="GO:0006396">
    <property type="term" value="P:RNA processing"/>
    <property type="evidence" value="ECO:0007669"/>
    <property type="project" value="InterPro"/>
</dbReference>
<dbReference type="Gene3D" id="3.30.1330.30">
    <property type="match status" value="1"/>
</dbReference>
<dbReference type="InterPro" id="IPR029028">
    <property type="entry name" value="Alpha/beta_knot_MTases"/>
</dbReference>
<evidence type="ECO:0000313" key="5">
    <source>
        <dbReference type="EMBL" id="KYD10819.1"/>
    </source>
</evidence>
<evidence type="ECO:0000256" key="2">
    <source>
        <dbReference type="ARBA" id="ARBA00022603"/>
    </source>
</evidence>
<sequence length="251" mass="28037">MKYIESLKNPQVKQWKKLLTKKERQKTNSYLVEGFHLVEEALKFKEDIIELMYSEEIEIPQEWDIHGLQVTKITSEISKAISDTETAQGIFAVCQMKNTSVNELNGKSFLLLDAVQDPGNIGTMIRTADAAGLNAVVLGEGTVDAYNPKIIRSAQGSHFHINILTGHLDEWINKLQQEQIPVYGTALENGIPFKQVQPEDSFALMVGNEGNGVSKHLLELTKQNLYIPIHGQAESLNVAVAAGILMYYLKK</sequence>
<evidence type="ECO:0000313" key="6">
    <source>
        <dbReference type="Proteomes" id="UP000075666"/>
    </source>
</evidence>
<evidence type="ECO:0000256" key="3">
    <source>
        <dbReference type="ARBA" id="ARBA00022679"/>
    </source>
</evidence>
<dbReference type="SUPFAM" id="SSF55315">
    <property type="entry name" value="L30e-like"/>
    <property type="match status" value="1"/>
</dbReference>
<evidence type="ECO:0000259" key="4">
    <source>
        <dbReference type="SMART" id="SM00967"/>
    </source>
</evidence>
<keyword evidence="3" id="KW-0808">Transferase</keyword>
<dbReference type="PANTHER" id="PTHR43191">
    <property type="entry name" value="RRNA METHYLTRANSFERASE 3"/>
    <property type="match status" value="1"/>
</dbReference>
<dbReference type="GO" id="GO:0005737">
    <property type="term" value="C:cytoplasm"/>
    <property type="evidence" value="ECO:0007669"/>
    <property type="project" value="UniProtKB-ARBA"/>
</dbReference>
<dbReference type="SUPFAM" id="SSF75217">
    <property type="entry name" value="alpha/beta knot"/>
    <property type="match status" value="1"/>
</dbReference>
<dbReference type="AlphaFoldDB" id="A0A150LFL2"/>
<dbReference type="Pfam" id="PF22435">
    <property type="entry name" value="MRM3-like_sub_bind"/>
    <property type="match status" value="1"/>
</dbReference>
<dbReference type="InterPro" id="IPR013123">
    <property type="entry name" value="SpoU_subst-bd"/>
</dbReference>
<evidence type="ECO:0000256" key="1">
    <source>
        <dbReference type="ARBA" id="ARBA00007228"/>
    </source>
</evidence>
<keyword evidence="2" id="KW-0489">Methyltransferase</keyword>
<dbReference type="GO" id="GO:0032259">
    <property type="term" value="P:methylation"/>
    <property type="evidence" value="ECO:0007669"/>
    <property type="project" value="UniProtKB-KW"/>
</dbReference>
<comment type="similarity">
    <text evidence="1">Belongs to the class IV-like SAM-binding methyltransferase superfamily. RNA methyltransferase TrmH family.</text>
</comment>
<comment type="caution">
    <text evidence="5">The sequence shown here is derived from an EMBL/GenBank/DDBJ whole genome shotgun (WGS) entry which is preliminary data.</text>
</comment>
<dbReference type="Pfam" id="PF00588">
    <property type="entry name" value="SpoU_methylase"/>
    <property type="match status" value="1"/>
</dbReference>
<dbReference type="GO" id="GO:0003723">
    <property type="term" value="F:RNA binding"/>
    <property type="evidence" value="ECO:0007669"/>
    <property type="project" value="InterPro"/>
</dbReference>
<protein>
    <recommendedName>
        <fullName evidence="4">RNA 2-O ribose methyltransferase substrate binding domain-containing protein</fullName>
    </recommendedName>
</protein>
<dbReference type="InterPro" id="IPR001537">
    <property type="entry name" value="SpoU_MeTrfase"/>
</dbReference>
<dbReference type="InterPro" id="IPR029026">
    <property type="entry name" value="tRNA_m1G_MTases_N"/>
</dbReference>
<dbReference type="OrthoDB" id="9794400at2"/>
<name>A0A150LFL2_9BACI</name>
<feature type="domain" description="RNA 2-O ribose methyltransferase substrate binding" evidence="4">
    <location>
        <begin position="31"/>
        <end position="100"/>
    </location>
</feature>
<dbReference type="InterPro" id="IPR029064">
    <property type="entry name" value="Ribosomal_eL30-like_sf"/>
</dbReference>
<keyword evidence="6" id="KW-1185">Reference proteome</keyword>